<dbReference type="Gene3D" id="3.20.20.70">
    <property type="entry name" value="Aldolase class I"/>
    <property type="match status" value="1"/>
</dbReference>
<dbReference type="Pfam" id="PF00701">
    <property type="entry name" value="DHDPS"/>
    <property type="match status" value="1"/>
</dbReference>
<proteinExistence type="inferred from homology"/>
<evidence type="ECO:0000313" key="7">
    <source>
        <dbReference type="EMBL" id="TDC09515.1"/>
    </source>
</evidence>
<dbReference type="InterPro" id="IPR020624">
    <property type="entry name" value="Schiff_base-form_aldolases_CS"/>
</dbReference>
<feature type="active site" description="Proton donor/acceptor" evidence="5">
    <location>
        <position position="169"/>
    </location>
</feature>
<dbReference type="PROSITE" id="PS00666">
    <property type="entry name" value="DHDPS_2"/>
    <property type="match status" value="1"/>
</dbReference>
<dbReference type="AlphaFoldDB" id="A0A4R4NK61"/>
<dbReference type="PRINTS" id="PR00146">
    <property type="entry name" value="DHPICSNTHASE"/>
</dbReference>
<accession>A0A4R4NK61</accession>
<gene>
    <name evidence="7" type="ORF">E1284_29460</name>
</gene>
<sequence>MQGAQPFQIKHEAILNRGVKDFSLVLKQVFRDDRDMSLHGIHASLVTPFTRSGAVDAASLERLAVHCLENGVDGLVALGTTGEAALLAPDEERTVLEVCRAVSDRSGTPLIVGAGTMGTEDSIRQARERADFADALLVVVPYYLRPSDEAVVGHFAAVGAAVDVPLVPYNIPYRTGKQLSAETLLEILALDCVAGMKHCAGGIDADTLALLAANPGKAVLCGDDAYIYPMLRLGAAGGVAACACLAPSAYASMLGGTADALATHNKLLPMVEALFSEPAPAVLKACLAELGLIDDPAVRAPLRAPRPESVAAAVTAFQAL</sequence>
<keyword evidence="3" id="KW-0704">Schiff base</keyword>
<dbReference type="PANTHER" id="PTHR12128:SF66">
    <property type="entry name" value="4-HYDROXY-2-OXOGLUTARATE ALDOLASE, MITOCHONDRIAL"/>
    <property type="match status" value="1"/>
</dbReference>
<dbReference type="PROSITE" id="PS00665">
    <property type="entry name" value="DHDPS_1"/>
    <property type="match status" value="1"/>
</dbReference>
<dbReference type="EMBL" id="SMJW01000195">
    <property type="protein sequence ID" value="TDC09515.1"/>
    <property type="molecule type" value="Genomic_DNA"/>
</dbReference>
<feature type="binding site" evidence="6">
    <location>
        <position position="239"/>
    </location>
    <ligand>
        <name>pyruvate</name>
        <dbReference type="ChEBI" id="CHEBI:15361"/>
    </ligand>
</feature>
<dbReference type="InterPro" id="IPR013785">
    <property type="entry name" value="Aldolase_TIM"/>
</dbReference>
<comment type="similarity">
    <text evidence="1 4">Belongs to the DapA family.</text>
</comment>
<organism evidence="7 8">
    <name type="scientific">Actinomadura bangladeshensis</name>
    <dbReference type="NCBI Taxonomy" id="453573"/>
    <lineage>
        <taxon>Bacteria</taxon>
        <taxon>Bacillati</taxon>
        <taxon>Actinomycetota</taxon>
        <taxon>Actinomycetes</taxon>
        <taxon>Streptosporangiales</taxon>
        <taxon>Thermomonosporaceae</taxon>
        <taxon>Actinomadura</taxon>
    </lineage>
</organism>
<dbReference type="SMART" id="SM01130">
    <property type="entry name" value="DHDPS"/>
    <property type="match status" value="1"/>
</dbReference>
<dbReference type="PANTHER" id="PTHR12128">
    <property type="entry name" value="DIHYDRODIPICOLINATE SYNTHASE"/>
    <property type="match status" value="1"/>
</dbReference>
<evidence type="ECO:0000256" key="4">
    <source>
        <dbReference type="PIRNR" id="PIRNR001365"/>
    </source>
</evidence>
<name>A0A4R4NK61_9ACTN</name>
<comment type="caution">
    <text evidence="7">The sequence shown here is derived from an EMBL/GenBank/DDBJ whole genome shotgun (WGS) entry which is preliminary data.</text>
</comment>
<evidence type="ECO:0000256" key="1">
    <source>
        <dbReference type="ARBA" id="ARBA00007592"/>
    </source>
</evidence>
<dbReference type="GO" id="GO:0008840">
    <property type="term" value="F:4-hydroxy-tetrahydrodipicolinate synthase activity"/>
    <property type="evidence" value="ECO:0007669"/>
    <property type="project" value="TreeGrafter"/>
</dbReference>
<evidence type="ECO:0000256" key="6">
    <source>
        <dbReference type="PIRSR" id="PIRSR001365-2"/>
    </source>
</evidence>
<evidence type="ECO:0000256" key="3">
    <source>
        <dbReference type="ARBA" id="ARBA00023270"/>
    </source>
</evidence>
<keyword evidence="8" id="KW-1185">Reference proteome</keyword>
<dbReference type="InterPro" id="IPR020625">
    <property type="entry name" value="Schiff_base-form_aldolases_AS"/>
</dbReference>
<evidence type="ECO:0000313" key="8">
    <source>
        <dbReference type="Proteomes" id="UP000295431"/>
    </source>
</evidence>
<keyword evidence="2 4" id="KW-0456">Lyase</keyword>
<dbReference type="InterPro" id="IPR002220">
    <property type="entry name" value="DapA-like"/>
</dbReference>
<evidence type="ECO:0000256" key="2">
    <source>
        <dbReference type="ARBA" id="ARBA00023239"/>
    </source>
</evidence>
<evidence type="ECO:0000256" key="5">
    <source>
        <dbReference type="PIRSR" id="PIRSR001365-1"/>
    </source>
</evidence>
<dbReference type="GO" id="GO:0044281">
    <property type="term" value="P:small molecule metabolic process"/>
    <property type="evidence" value="ECO:0007669"/>
    <property type="project" value="UniProtKB-ARBA"/>
</dbReference>
<dbReference type="SUPFAM" id="SSF51569">
    <property type="entry name" value="Aldolase"/>
    <property type="match status" value="1"/>
</dbReference>
<reference evidence="7 8" key="1">
    <citation type="submission" date="2019-03" db="EMBL/GenBank/DDBJ databases">
        <title>Draft genome sequences of novel Actinobacteria.</title>
        <authorList>
            <person name="Sahin N."/>
            <person name="Ay H."/>
            <person name="Saygin H."/>
        </authorList>
    </citation>
    <scope>NUCLEOTIDE SEQUENCE [LARGE SCALE GENOMIC DNA]</scope>
    <source>
        <strain evidence="7 8">DSM 45347</strain>
    </source>
</reference>
<dbReference type="Proteomes" id="UP000295431">
    <property type="component" value="Unassembled WGS sequence"/>
</dbReference>
<feature type="active site" description="Schiff-base intermediate with substrate" evidence="5">
    <location>
        <position position="197"/>
    </location>
</feature>
<dbReference type="OrthoDB" id="9782828at2"/>
<protein>
    <submittedName>
        <fullName evidence="7">4-hydroxy-tetrahydrodipicolinate synthase</fullName>
    </submittedName>
</protein>
<feature type="binding site" evidence="6">
    <location>
        <position position="81"/>
    </location>
    <ligand>
        <name>pyruvate</name>
        <dbReference type="ChEBI" id="CHEBI:15361"/>
    </ligand>
</feature>
<dbReference type="PIRSF" id="PIRSF001365">
    <property type="entry name" value="DHDPS"/>
    <property type="match status" value="1"/>
</dbReference>